<reference evidence="1 2" key="1">
    <citation type="submission" date="2019-03" db="EMBL/GenBank/DDBJ databases">
        <title>Genomics of glacier-inhabiting Cryobacterium strains.</title>
        <authorList>
            <person name="Liu Q."/>
            <person name="Xin Y.-H."/>
        </authorList>
    </citation>
    <scope>NUCLEOTIDE SEQUENCE [LARGE SCALE GENOMIC DNA]</scope>
    <source>
        <strain evidence="1 2">Hh15</strain>
    </source>
</reference>
<proteinExistence type="predicted"/>
<comment type="caution">
    <text evidence="1">The sequence shown here is derived from an EMBL/GenBank/DDBJ whole genome shotgun (WGS) entry which is preliminary data.</text>
</comment>
<organism evidence="1 2">
    <name type="scientific">Cryobacterium luteum</name>
    <dbReference type="NCBI Taxonomy" id="1424661"/>
    <lineage>
        <taxon>Bacteria</taxon>
        <taxon>Bacillati</taxon>
        <taxon>Actinomycetota</taxon>
        <taxon>Actinomycetes</taxon>
        <taxon>Micrococcales</taxon>
        <taxon>Microbacteriaceae</taxon>
        <taxon>Cryobacterium</taxon>
    </lineage>
</organism>
<accession>A0A1H8FH45</accession>
<protein>
    <recommendedName>
        <fullName evidence="3">CopG family transcriptional regulator</fullName>
    </recommendedName>
</protein>
<sequence length="118" mass="12755">MTNLDPAKFVVSKDAVVSDIDLDREEFILDDGRRLTDKVAAEIAADALAKARRRNLVPGRKSPGRDGKHSPVVQFRLAEDDLDYISRAAAQNGQTISAFARQAVLSAAGKAAPDVKPR</sequence>
<dbReference type="EMBL" id="SOFF01000012">
    <property type="protein sequence ID" value="TFB93351.1"/>
    <property type="molecule type" value="Genomic_DNA"/>
</dbReference>
<keyword evidence="2" id="KW-1185">Reference proteome</keyword>
<evidence type="ECO:0008006" key="3">
    <source>
        <dbReference type="Google" id="ProtNLM"/>
    </source>
</evidence>
<dbReference type="Proteomes" id="UP000297654">
    <property type="component" value="Unassembled WGS sequence"/>
</dbReference>
<gene>
    <name evidence="1" type="ORF">E3O10_03510</name>
</gene>
<evidence type="ECO:0000313" key="1">
    <source>
        <dbReference type="EMBL" id="TFB93351.1"/>
    </source>
</evidence>
<dbReference type="AlphaFoldDB" id="A0A1H8FH45"/>
<dbReference type="RefSeq" id="WP_092109215.1">
    <property type="nucleotide sequence ID" value="NZ_FOCN01000006.1"/>
</dbReference>
<name>A0A1H8FH45_9MICO</name>
<evidence type="ECO:0000313" key="2">
    <source>
        <dbReference type="Proteomes" id="UP000297654"/>
    </source>
</evidence>